<evidence type="ECO:0000313" key="2">
    <source>
        <dbReference type="EMBL" id="ATG53099.1"/>
    </source>
</evidence>
<feature type="transmembrane region" description="Helical" evidence="1">
    <location>
        <begin position="21"/>
        <end position="43"/>
    </location>
</feature>
<feature type="transmembrane region" description="Helical" evidence="1">
    <location>
        <begin position="49"/>
        <end position="68"/>
    </location>
</feature>
<dbReference type="EMBL" id="CP023563">
    <property type="protein sequence ID" value="ATG53099.1"/>
    <property type="molecule type" value="Genomic_DNA"/>
</dbReference>
<keyword evidence="1" id="KW-0472">Membrane</keyword>
<feature type="transmembrane region" description="Helical" evidence="1">
    <location>
        <begin position="80"/>
        <end position="104"/>
    </location>
</feature>
<feature type="transmembrane region" description="Helical" evidence="1">
    <location>
        <begin position="138"/>
        <end position="160"/>
    </location>
</feature>
<dbReference type="RefSeq" id="WP_096804207.1">
    <property type="nucleotide sequence ID" value="NZ_CP023563.1"/>
</dbReference>
<dbReference type="KEGG" id="brz:CFK38_03965"/>
<gene>
    <name evidence="2" type="ORF">CFK38_03965</name>
</gene>
<evidence type="ECO:0000313" key="3">
    <source>
        <dbReference type="Proteomes" id="UP000218165"/>
    </source>
</evidence>
<proteinExistence type="predicted"/>
<dbReference type="Proteomes" id="UP000218165">
    <property type="component" value="Chromosome"/>
</dbReference>
<keyword evidence="1" id="KW-0812">Transmembrane</keyword>
<reference evidence="3" key="1">
    <citation type="submission" date="2017-09" db="EMBL/GenBank/DDBJ databases">
        <title>Brachybacterium sp. VM2412.</title>
        <authorList>
            <person name="Tak E.J."/>
            <person name="Bae J.-W."/>
        </authorList>
    </citation>
    <scope>NUCLEOTIDE SEQUENCE [LARGE SCALE GENOMIC DNA]</scope>
    <source>
        <strain evidence="3">VM2412</strain>
    </source>
</reference>
<evidence type="ECO:0000256" key="1">
    <source>
        <dbReference type="SAM" id="Phobius"/>
    </source>
</evidence>
<name>A0A291GRX8_9MICO</name>
<keyword evidence="3" id="KW-1185">Reference proteome</keyword>
<sequence length="163" mass="16499">MAPHLDPRATTGASAPDDLAFRALAGVWIITGGLVAAVTGPLGLEHGSWSAAFQVLVGGVLQAGLGAAQHALAGPRASRGTLLAEILTWNLGCLAVIGGTVLAAPVLVDFGGLLLVATMVLMIRAVGRGAQGPSWALWTYRAVLLLTMVSIPIGLVLAHLRAA</sequence>
<keyword evidence="1" id="KW-1133">Transmembrane helix</keyword>
<dbReference type="OrthoDB" id="4870475at2"/>
<organism evidence="2 3">
    <name type="scientific">Brachybacterium vulturis</name>
    <dbReference type="NCBI Taxonomy" id="2017484"/>
    <lineage>
        <taxon>Bacteria</taxon>
        <taxon>Bacillati</taxon>
        <taxon>Actinomycetota</taxon>
        <taxon>Actinomycetes</taxon>
        <taxon>Micrococcales</taxon>
        <taxon>Dermabacteraceae</taxon>
        <taxon>Brachybacterium</taxon>
    </lineage>
</organism>
<feature type="transmembrane region" description="Helical" evidence="1">
    <location>
        <begin position="110"/>
        <end position="126"/>
    </location>
</feature>
<accession>A0A291GRX8</accession>
<protein>
    <submittedName>
        <fullName evidence="2">Uncharacterized protein</fullName>
    </submittedName>
</protein>
<dbReference type="AlphaFoldDB" id="A0A291GRX8"/>